<feature type="domain" description="O-antigen ligase-related" evidence="6">
    <location>
        <begin position="185"/>
        <end position="341"/>
    </location>
</feature>
<dbReference type="EMBL" id="UGTV01000015">
    <property type="protein sequence ID" value="SUC11036.1"/>
    <property type="molecule type" value="Genomic_DNA"/>
</dbReference>
<dbReference type="Pfam" id="PF04932">
    <property type="entry name" value="Wzy_C"/>
    <property type="match status" value="1"/>
</dbReference>
<feature type="transmembrane region" description="Helical" evidence="5">
    <location>
        <begin position="9"/>
        <end position="27"/>
    </location>
</feature>
<evidence type="ECO:0000313" key="7">
    <source>
        <dbReference type="EMBL" id="SUC11036.1"/>
    </source>
</evidence>
<feature type="transmembrane region" description="Helical" evidence="5">
    <location>
        <begin position="393"/>
        <end position="410"/>
    </location>
</feature>
<feature type="transmembrane region" description="Helical" evidence="5">
    <location>
        <begin position="365"/>
        <end position="387"/>
    </location>
</feature>
<evidence type="ECO:0000259" key="6">
    <source>
        <dbReference type="Pfam" id="PF04932"/>
    </source>
</evidence>
<protein>
    <submittedName>
        <fullName evidence="7">RfaL protein</fullName>
    </submittedName>
</protein>
<evidence type="ECO:0000256" key="1">
    <source>
        <dbReference type="ARBA" id="ARBA00004141"/>
    </source>
</evidence>
<comment type="subcellular location">
    <subcellularLocation>
        <location evidence="1">Membrane</location>
        <topology evidence="1">Multi-pass membrane protein</topology>
    </subcellularLocation>
</comment>
<keyword evidence="3 5" id="KW-1133">Transmembrane helix</keyword>
<accession>A0A379EXE2</accession>
<gene>
    <name evidence="7" type="primary">rfaL</name>
    <name evidence="7" type="ORF">NCTC11621_02118</name>
</gene>
<dbReference type="AlphaFoldDB" id="A0A379EXE2"/>
<feature type="transmembrane region" description="Helical" evidence="5">
    <location>
        <begin position="64"/>
        <end position="82"/>
    </location>
</feature>
<reference evidence="7 8" key="1">
    <citation type="submission" date="2018-06" db="EMBL/GenBank/DDBJ databases">
        <authorList>
            <consortium name="Pathogen Informatics"/>
            <person name="Doyle S."/>
        </authorList>
    </citation>
    <scope>NUCLEOTIDE SEQUENCE [LARGE SCALE GENOMIC DNA]</scope>
    <source>
        <strain evidence="7 8">NCTC11621</strain>
    </source>
</reference>
<feature type="transmembrane region" description="Helical" evidence="5">
    <location>
        <begin position="225"/>
        <end position="243"/>
    </location>
</feature>
<dbReference type="PANTHER" id="PTHR37422:SF17">
    <property type="entry name" value="O-ANTIGEN LIGASE"/>
    <property type="match status" value="1"/>
</dbReference>
<dbReference type="GO" id="GO:0016020">
    <property type="term" value="C:membrane"/>
    <property type="evidence" value="ECO:0007669"/>
    <property type="project" value="UniProtKB-SubCell"/>
</dbReference>
<proteinExistence type="predicted"/>
<dbReference type="InterPro" id="IPR007016">
    <property type="entry name" value="O-antigen_ligase-rel_domated"/>
</dbReference>
<keyword evidence="4 5" id="KW-0472">Membrane</keyword>
<feature type="transmembrane region" description="Helical" evidence="5">
    <location>
        <begin position="156"/>
        <end position="173"/>
    </location>
</feature>
<evidence type="ECO:0000256" key="4">
    <source>
        <dbReference type="ARBA" id="ARBA00023136"/>
    </source>
</evidence>
<feature type="transmembrane region" description="Helical" evidence="5">
    <location>
        <begin position="116"/>
        <end position="136"/>
    </location>
</feature>
<feature type="transmembrane region" description="Helical" evidence="5">
    <location>
        <begin position="33"/>
        <end position="52"/>
    </location>
</feature>
<dbReference type="RefSeq" id="WP_115323475.1">
    <property type="nucleotide sequence ID" value="NZ_UGTV01000015.1"/>
</dbReference>
<evidence type="ECO:0000256" key="2">
    <source>
        <dbReference type="ARBA" id="ARBA00022692"/>
    </source>
</evidence>
<evidence type="ECO:0000313" key="8">
    <source>
        <dbReference type="Proteomes" id="UP000254704"/>
    </source>
</evidence>
<evidence type="ECO:0000256" key="5">
    <source>
        <dbReference type="SAM" id="Phobius"/>
    </source>
</evidence>
<feature type="transmembrane region" description="Helical" evidence="5">
    <location>
        <begin position="178"/>
        <end position="196"/>
    </location>
</feature>
<organism evidence="7 8">
    <name type="scientific">Pasteurella canis</name>
    <dbReference type="NCBI Taxonomy" id="753"/>
    <lineage>
        <taxon>Bacteria</taxon>
        <taxon>Pseudomonadati</taxon>
        <taxon>Pseudomonadota</taxon>
        <taxon>Gammaproteobacteria</taxon>
        <taxon>Pasteurellales</taxon>
        <taxon>Pasteurellaceae</taxon>
        <taxon>Pasteurella</taxon>
    </lineage>
</organism>
<feature type="transmembrane region" description="Helical" evidence="5">
    <location>
        <begin position="334"/>
        <end position="353"/>
    </location>
</feature>
<name>A0A379EXE2_9PAST</name>
<feature type="transmembrane region" description="Helical" evidence="5">
    <location>
        <begin position="94"/>
        <end position="111"/>
    </location>
</feature>
<sequence>MILTKKKTILLFVNFGVSLFFLFILSVKGGHNIAPTFFIIIGLIYFITFFLRKKIWVISASDKALMLSYIVYFSLFLLSFIVHDGRLKELDNPVRVLLFLPLLLLFSHYPVNFKTIILSIPAGAAIAGLVAFYDSFILKSAAAYSPRLLQIQGGDIAMSLSMFSLVTSLYFWAHKKYFVMLLSLFAMLAAILGSFLSTARGGWIGLPIVIPLILYCFRQSLSTKFIVSFIATVLIAIVSVAMLPQLKVMQRVYEAEEEITAYFVENNSSTSVGARFDMWKSALLMAKEKPILGWGSEGTNTERKKQVELGVISSFAGQFEHAHNQYLDDLSKRGSLGLLSLLCIFLVPLYHFMQHLKTAFLEQKTIALLGIVHIISTMFYCISQSFFTHNSGNVFYFFLILIFYGALKAFEVKKIEK</sequence>
<feature type="transmembrane region" description="Helical" evidence="5">
    <location>
        <begin position="202"/>
        <end position="218"/>
    </location>
</feature>
<dbReference type="InterPro" id="IPR051533">
    <property type="entry name" value="WaaL-like"/>
</dbReference>
<dbReference type="PANTHER" id="PTHR37422">
    <property type="entry name" value="TEICHURONIC ACID BIOSYNTHESIS PROTEIN TUAE"/>
    <property type="match status" value="1"/>
</dbReference>
<keyword evidence="2 5" id="KW-0812">Transmembrane</keyword>
<dbReference type="Proteomes" id="UP000254704">
    <property type="component" value="Unassembled WGS sequence"/>
</dbReference>
<evidence type="ECO:0000256" key="3">
    <source>
        <dbReference type="ARBA" id="ARBA00022989"/>
    </source>
</evidence>